<gene>
    <name evidence="3" type="ORF">S03H2_01657</name>
</gene>
<keyword evidence="1" id="KW-0378">Hydrolase</keyword>
<dbReference type="GO" id="GO:0006229">
    <property type="term" value="P:dUTP biosynthetic process"/>
    <property type="evidence" value="ECO:0007669"/>
    <property type="project" value="InterPro"/>
</dbReference>
<dbReference type="AlphaFoldDB" id="X1DKL2"/>
<proteinExistence type="predicted"/>
<sequence>DIRLGTKFIIPQRANVPYINIGDPTFREKFEESVETVYVSYGEALTLHPGHFVLGNSLEYFRFPPNLSGYVVTRSSWGRLGLVVATAIGIHPGFLGVLSLELSNAGEVPISIYPGLSIAQVFFHEVTAGPSATRAYSAYLGATEVELSQLSPHEEIKKLKRLAR</sequence>
<dbReference type="CDD" id="cd07557">
    <property type="entry name" value="trimeric_dUTPase"/>
    <property type="match status" value="1"/>
</dbReference>
<organism evidence="3">
    <name type="scientific">marine sediment metagenome</name>
    <dbReference type="NCBI Taxonomy" id="412755"/>
    <lineage>
        <taxon>unclassified sequences</taxon>
        <taxon>metagenomes</taxon>
        <taxon>ecological metagenomes</taxon>
    </lineage>
</organism>
<accession>X1DKL2</accession>
<evidence type="ECO:0000256" key="2">
    <source>
        <dbReference type="ARBA" id="ARBA00023080"/>
    </source>
</evidence>
<comment type="caution">
    <text evidence="3">The sequence shown here is derived from an EMBL/GenBank/DDBJ whole genome shotgun (WGS) entry which is preliminary data.</text>
</comment>
<dbReference type="GO" id="GO:0008829">
    <property type="term" value="F:dCTP deaminase activity"/>
    <property type="evidence" value="ECO:0007669"/>
    <property type="project" value="InterPro"/>
</dbReference>
<dbReference type="InterPro" id="IPR011962">
    <property type="entry name" value="dCTP_deaminase"/>
</dbReference>
<evidence type="ECO:0000256" key="1">
    <source>
        <dbReference type="ARBA" id="ARBA00022801"/>
    </source>
</evidence>
<keyword evidence="2" id="KW-0546">Nucleotide metabolism</keyword>
<dbReference type="InterPro" id="IPR036157">
    <property type="entry name" value="dUTPase-like_sf"/>
</dbReference>
<dbReference type="PANTHER" id="PTHR42680">
    <property type="entry name" value="DCTP DEAMINASE"/>
    <property type="match status" value="1"/>
</dbReference>
<dbReference type="GO" id="GO:0015949">
    <property type="term" value="P:nucleobase-containing small molecule interconversion"/>
    <property type="evidence" value="ECO:0007669"/>
    <property type="project" value="TreeGrafter"/>
</dbReference>
<feature type="non-terminal residue" evidence="3">
    <location>
        <position position="1"/>
    </location>
</feature>
<dbReference type="NCBIfam" id="TIGR02274">
    <property type="entry name" value="dCTP_deam"/>
    <property type="match status" value="1"/>
</dbReference>
<dbReference type="EMBL" id="BARU01000502">
    <property type="protein sequence ID" value="GAH21436.1"/>
    <property type="molecule type" value="Genomic_DNA"/>
</dbReference>
<dbReference type="SUPFAM" id="SSF51283">
    <property type="entry name" value="dUTPase-like"/>
    <property type="match status" value="1"/>
</dbReference>
<dbReference type="Pfam" id="PF22769">
    <property type="entry name" value="DCD"/>
    <property type="match status" value="1"/>
</dbReference>
<name>X1DKL2_9ZZZZ</name>
<dbReference type="InterPro" id="IPR033704">
    <property type="entry name" value="dUTPase_trimeric"/>
</dbReference>
<evidence type="ECO:0000313" key="3">
    <source>
        <dbReference type="EMBL" id="GAH21436.1"/>
    </source>
</evidence>
<dbReference type="PANTHER" id="PTHR42680:SF3">
    <property type="entry name" value="DCTP DEAMINASE"/>
    <property type="match status" value="1"/>
</dbReference>
<protein>
    <submittedName>
        <fullName evidence="3">Uncharacterized protein</fullName>
    </submittedName>
</protein>
<reference evidence="3" key="1">
    <citation type="journal article" date="2014" name="Front. Microbiol.">
        <title>High frequency of phylogenetically diverse reductive dehalogenase-homologous genes in deep subseafloor sedimentary metagenomes.</title>
        <authorList>
            <person name="Kawai M."/>
            <person name="Futagami T."/>
            <person name="Toyoda A."/>
            <person name="Takaki Y."/>
            <person name="Nishi S."/>
            <person name="Hori S."/>
            <person name="Arai W."/>
            <person name="Tsubouchi T."/>
            <person name="Morono Y."/>
            <person name="Uchiyama I."/>
            <person name="Ito T."/>
            <person name="Fujiyama A."/>
            <person name="Inagaki F."/>
            <person name="Takami H."/>
        </authorList>
    </citation>
    <scope>NUCLEOTIDE SEQUENCE</scope>
    <source>
        <strain evidence="3">Expedition CK06-06</strain>
    </source>
</reference>
<dbReference type="Gene3D" id="2.70.40.10">
    <property type="match status" value="1"/>
</dbReference>